<proteinExistence type="predicted"/>
<sequence length="144" mass="16726">MDQTHLALQNLLYEKRHLEREIEKCRQFASIHQDVPLYSVELFTILAPDESKTEEILNDPHQLIISRLNFELSERQRLDKRRKELQQQKDDLIKETKAKVAAIDNVRQQLDIFLKAATEAQKKVDDLIQPLQPSTSTGSQGPQP</sequence>
<reference evidence="1" key="1">
    <citation type="submission" date="2019-10" db="EMBL/GenBank/DDBJ databases">
        <authorList>
            <consortium name="DOE Joint Genome Institute"/>
            <person name="Kuo A."/>
            <person name="Miyauchi S."/>
            <person name="Kiss E."/>
            <person name="Drula E."/>
            <person name="Kohler A."/>
            <person name="Sanchez-Garcia M."/>
            <person name="Andreopoulos B."/>
            <person name="Barry K.W."/>
            <person name="Bonito G."/>
            <person name="Buee M."/>
            <person name="Carver A."/>
            <person name="Chen C."/>
            <person name="Cichocki N."/>
            <person name="Clum A."/>
            <person name="Culley D."/>
            <person name="Crous P.W."/>
            <person name="Fauchery L."/>
            <person name="Girlanda M."/>
            <person name="Hayes R."/>
            <person name="Keri Z."/>
            <person name="Labutti K."/>
            <person name="Lipzen A."/>
            <person name="Lombard V."/>
            <person name="Magnuson J."/>
            <person name="Maillard F."/>
            <person name="Morin E."/>
            <person name="Murat C."/>
            <person name="Nolan M."/>
            <person name="Ohm R."/>
            <person name="Pangilinan J."/>
            <person name="Pereira M."/>
            <person name="Perotto S."/>
            <person name="Peter M."/>
            <person name="Riley R."/>
            <person name="Sitrit Y."/>
            <person name="Stielow B."/>
            <person name="Szollosi G."/>
            <person name="Zifcakova L."/>
            <person name="Stursova M."/>
            <person name="Spatafora J.W."/>
            <person name="Tedersoo L."/>
            <person name="Vaario L.-M."/>
            <person name="Yamada A."/>
            <person name="Yan M."/>
            <person name="Wang P."/>
            <person name="Xu J."/>
            <person name="Bruns T."/>
            <person name="Baldrian P."/>
            <person name="Vilgalys R."/>
            <person name="Henrissat B."/>
            <person name="Grigoriev I.V."/>
            <person name="Hibbett D."/>
            <person name="Nagy L.G."/>
            <person name="Martin F.M."/>
        </authorList>
    </citation>
    <scope>NUCLEOTIDE SEQUENCE</scope>
    <source>
        <strain evidence="1">P2</strain>
    </source>
</reference>
<evidence type="ECO:0000313" key="2">
    <source>
        <dbReference type="Proteomes" id="UP000886501"/>
    </source>
</evidence>
<gene>
    <name evidence="1" type="ORF">BDM02DRAFT_3118149</name>
</gene>
<protein>
    <submittedName>
        <fullName evidence="1">Uncharacterized protein</fullName>
    </submittedName>
</protein>
<comment type="caution">
    <text evidence="1">The sequence shown here is derived from an EMBL/GenBank/DDBJ whole genome shotgun (WGS) entry which is preliminary data.</text>
</comment>
<dbReference type="Proteomes" id="UP000886501">
    <property type="component" value="Unassembled WGS sequence"/>
</dbReference>
<name>A0ACB6ZB80_THEGA</name>
<dbReference type="EMBL" id="MU118049">
    <property type="protein sequence ID" value="KAF9646754.1"/>
    <property type="molecule type" value="Genomic_DNA"/>
</dbReference>
<accession>A0ACB6ZB80</accession>
<keyword evidence="2" id="KW-1185">Reference proteome</keyword>
<organism evidence="1 2">
    <name type="scientific">Thelephora ganbajun</name>
    <name type="common">Ganba fungus</name>
    <dbReference type="NCBI Taxonomy" id="370292"/>
    <lineage>
        <taxon>Eukaryota</taxon>
        <taxon>Fungi</taxon>
        <taxon>Dikarya</taxon>
        <taxon>Basidiomycota</taxon>
        <taxon>Agaricomycotina</taxon>
        <taxon>Agaricomycetes</taxon>
        <taxon>Thelephorales</taxon>
        <taxon>Thelephoraceae</taxon>
        <taxon>Thelephora</taxon>
    </lineage>
</organism>
<reference evidence="1" key="2">
    <citation type="journal article" date="2020" name="Nat. Commun.">
        <title>Large-scale genome sequencing of mycorrhizal fungi provides insights into the early evolution of symbiotic traits.</title>
        <authorList>
            <person name="Miyauchi S."/>
            <person name="Kiss E."/>
            <person name="Kuo A."/>
            <person name="Drula E."/>
            <person name="Kohler A."/>
            <person name="Sanchez-Garcia M."/>
            <person name="Morin E."/>
            <person name="Andreopoulos B."/>
            <person name="Barry K.W."/>
            <person name="Bonito G."/>
            <person name="Buee M."/>
            <person name="Carver A."/>
            <person name="Chen C."/>
            <person name="Cichocki N."/>
            <person name="Clum A."/>
            <person name="Culley D."/>
            <person name="Crous P.W."/>
            <person name="Fauchery L."/>
            <person name="Girlanda M."/>
            <person name="Hayes R.D."/>
            <person name="Keri Z."/>
            <person name="LaButti K."/>
            <person name="Lipzen A."/>
            <person name="Lombard V."/>
            <person name="Magnuson J."/>
            <person name="Maillard F."/>
            <person name="Murat C."/>
            <person name="Nolan M."/>
            <person name="Ohm R.A."/>
            <person name="Pangilinan J."/>
            <person name="Pereira M.F."/>
            <person name="Perotto S."/>
            <person name="Peter M."/>
            <person name="Pfister S."/>
            <person name="Riley R."/>
            <person name="Sitrit Y."/>
            <person name="Stielow J.B."/>
            <person name="Szollosi G."/>
            <person name="Zifcakova L."/>
            <person name="Stursova M."/>
            <person name="Spatafora J.W."/>
            <person name="Tedersoo L."/>
            <person name="Vaario L.M."/>
            <person name="Yamada A."/>
            <person name="Yan M."/>
            <person name="Wang P."/>
            <person name="Xu J."/>
            <person name="Bruns T."/>
            <person name="Baldrian P."/>
            <person name="Vilgalys R."/>
            <person name="Dunand C."/>
            <person name="Henrissat B."/>
            <person name="Grigoriev I.V."/>
            <person name="Hibbett D."/>
            <person name="Nagy L.G."/>
            <person name="Martin F.M."/>
        </authorList>
    </citation>
    <scope>NUCLEOTIDE SEQUENCE</scope>
    <source>
        <strain evidence="1">P2</strain>
    </source>
</reference>
<evidence type="ECO:0000313" key="1">
    <source>
        <dbReference type="EMBL" id="KAF9646754.1"/>
    </source>
</evidence>